<accession>A0A087T7Y0</accession>
<gene>
    <name evidence="1" type="ORF">X975_17342</name>
</gene>
<reference evidence="1 2" key="1">
    <citation type="submission" date="2013-11" db="EMBL/GenBank/DDBJ databases">
        <title>Genome sequencing of Stegodyphus mimosarum.</title>
        <authorList>
            <person name="Bechsgaard J."/>
        </authorList>
    </citation>
    <scope>NUCLEOTIDE SEQUENCE [LARGE SCALE GENOMIC DNA]</scope>
</reference>
<feature type="non-terminal residue" evidence="1">
    <location>
        <position position="34"/>
    </location>
</feature>
<dbReference type="AlphaFoldDB" id="A0A087T7Y0"/>
<evidence type="ECO:0000313" key="1">
    <source>
        <dbReference type="EMBL" id="KFM61219.1"/>
    </source>
</evidence>
<dbReference type="EMBL" id="KK113856">
    <property type="protein sequence ID" value="KFM61219.1"/>
    <property type="molecule type" value="Genomic_DNA"/>
</dbReference>
<organism evidence="1 2">
    <name type="scientific">Stegodyphus mimosarum</name>
    <name type="common">African social velvet spider</name>
    <dbReference type="NCBI Taxonomy" id="407821"/>
    <lineage>
        <taxon>Eukaryota</taxon>
        <taxon>Metazoa</taxon>
        <taxon>Ecdysozoa</taxon>
        <taxon>Arthropoda</taxon>
        <taxon>Chelicerata</taxon>
        <taxon>Arachnida</taxon>
        <taxon>Araneae</taxon>
        <taxon>Araneomorphae</taxon>
        <taxon>Entelegynae</taxon>
        <taxon>Eresoidea</taxon>
        <taxon>Eresidae</taxon>
        <taxon>Stegodyphus</taxon>
    </lineage>
</organism>
<name>A0A087T7Y0_STEMI</name>
<proteinExistence type="predicted"/>
<keyword evidence="2" id="KW-1185">Reference proteome</keyword>
<protein>
    <submittedName>
        <fullName evidence="1">Uncharacterized protein</fullName>
    </submittedName>
</protein>
<dbReference type="Proteomes" id="UP000054359">
    <property type="component" value="Unassembled WGS sequence"/>
</dbReference>
<sequence length="34" mass="4061">MSIQIIRLCEKNITDLTLVTSFFNTYPMYSIIYK</sequence>
<evidence type="ECO:0000313" key="2">
    <source>
        <dbReference type="Proteomes" id="UP000054359"/>
    </source>
</evidence>